<dbReference type="Proteomes" id="UP001150942">
    <property type="component" value="Unassembled WGS sequence"/>
</dbReference>
<dbReference type="OrthoDB" id="3515175at2759"/>
<keyword evidence="1" id="KW-1133">Transmembrane helix</keyword>
<evidence type="ECO:0000313" key="3">
    <source>
        <dbReference type="Proteomes" id="UP001150942"/>
    </source>
</evidence>
<sequence>MLGYKCLYSKSPHSFLFSVVANVGPRGASRPLAVAYRQGNDRDTPVSSLARVENVVADTLALIEILSDPANRAPLEAERALAGDCIPDSPQPPFVVPDGSQRSEKPQTLPELPYLIVLDISDLDSGVKRVASLSLCVDKFKLEGDEGDLGNLVAALAQSTALKQLCFLQGPDRDNDDASARFYTQLLLRGRSLGDLRWLRDKTIYPTHAFSISSRSRKFILPSTITFTSAVVQVFPVIYMFTFMGHQGQDIADVDHQNSHYYDIGNTLLDAEPFALRFLSYLRSVGSGSDKAILRFAYGGASSSLITTANDDKSPPPSSSSGRFAVSPTPAGFFGNHVANDESRVRVRNIHPGSWVLLLDQQGRSSSDDDEVFLRYSFLGVCRTSAEIAPEQEQQRPVPVPDLVEVVGGLTEFLRETVPGIDISTWDKRIEEAEKDLRARQASLQTGNRCIGVSVMAERSARAFLDQLL</sequence>
<gene>
    <name evidence="2" type="ORF">N7449_007859</name>
</gene>
<proteinExistence type="predicted"/>
<keyword evidence="3" id="KW-1185">Reference proteome</keyword>
<evidence type="ECO:0000313" key="2">
    <source>
        <dbReference type="EMBL" id="KAJ5197380.1"/>
    </source>
</evidence>
<keyword evidence="1" id="KW-0812">Transmembrane</keyword>
<accession>A0A9W9MCG5</accession>
<dbReference type="EMBL" id="JAPQKQ010000005">
    <property type="protein sequence ID" value="KAJ5197380.1"/>
    <property type="molecule type" value="Genomic_DNA"/>
</dbReference>
<feature type="transmembrane region" description="Helical" evidence="1">
    <location>
        <begin position="219"/>
        <end position="241"/>
    </location>
</feature>
<name>A0A9W9MCG5_9EURO</name>
<evidence type="ECO:0000256" key="1">
    <source>
        <dbReference type="SAM" id="Phobius"/>
    </source>
</evidence>
<dbReference type="AlphaFoldDB" id="A0A9W9MCG5"/>
<organism evidence="2 3">
    <name type="scientific">Penicillium cf. viridicatum</name>
    <dbReference type="NCBI Taxonomy" id="2972119"/>
    <lineage>
        <taxon>Eukaryota</taxon>
        <taxon>Fungi</taxon>
        <taxon>Dikarya</taxon>
        <taxon>Ascomycota</taxon>
        <taxon>Pezizomycotina</taxon>
        <taxon>Eurotiomycetes</taxon>
        <taxon>Eurotiomycetidae</taxon>
        <taxon>Eurotiales</taxon>
        <taxon>Aspergillaceae</taxon>
        <taxon>Penicillium</taxon>
    </lineage>
</organism>
<comment type="caution">
    <text evidence="2">The sequence shown here is derived from an EMBL/GenBank/DDBJ whole genome shotgun (WGS) entry which is preliminary data.</text>
</comment>
<reference evidence="2" key="1">
    <citation type="submission" date="2022-11" db="EMBL/GenBank/DDBJ databases">
        <authorList>
            <person name="Petersen C."/>
        </authorList>
    </citation>
    <scope>NUCLEOTIDE SEQUENCE</scope>
    <source>
        <strain evidence="2">IBT 20477</strain>
    </source>
</reference>
<keyword evidence="1" id="KW-0472">Membrane</keyword>
<protein>
    <submittedName>
        <fullName evidence="2">Uncharacterized protein</fullName>
    </submittedName>
</protein>
<reference evidence="2" key="2">
    <citation type="journal article" date="2023" name="IMA Fungus">
        <title>Comparative genomic study of the Penicillium genus elucidates a diverse pangenome and 15 lateral gene transfer events.</title>
        <authorList>
            <person name="Petersen C."/>
            <person name="Sorensen T."/>
            <person name="Nielsen M.R."/>
            <person name="Sondergaard T.E."/>
            <person name="Sorensen J.L."/>
            <person name="Fitzpatrick D.A."/>
            <person name="Frisvad J.C."/>
            <person name="Nielsen K.L."/>
        </authorList>
    </citation>
    <scope>NUCLEOTIDE SEQUENCE</scope>
    <source>
        <strain evidence="2">IBT 20477</strain>
    </source>
</reference>